<evidence type="ECO:0000313" key="13">
    <source>
        <dbReference type="EMBL" id="KZT36557.1"/>
    </source>
</evidence>
<dbReference type="Gene3D" id="1.50.40.10">
    <property type="entry name" value="Mitochondrial carrier domain"/>
    <property type="match status" value="2"/>
</dbReference>
<keyword evidence="14" id="KW-1185">Reference proteome</keyword>
<dbReference type="SMART" id="SM00554">
    <property type="entry name" value="FAS1"/>
    <property type="match status" value="4"/>
</dbReference>
<protein>
    <recommendedName>
        <fullName evidence="12">FAS1 domain-containing protein</fullName>
    </recommendedName>
</protein>
<keyword evidence="3" id="KW-0813">Transport</keyword>
<evidence type="ECO:0000313" key="14">
    <source>
        <dbReference type="Proteomes" id="UP000076798"/>
    </source>
</evidence>
<dbReference type="SUPFAM" id="SSF82153">
    <property type="entry name" value="FAS1 domain"/>
    <property type="match status" value="4"/>
</dbReference>
<dbReference type="Pfam" id="PF02469">
    <property type="entry name" value="Fasciclin"/>
    <property type="match status" value="4"/>
</dbReference>
<evidence type="ECO:0000256" key="10">
    <source>
        <dbReference type="SAM" id="MobiDB-lite"/>
    </source>
</evidence>
<dbReference type="PANTHER" id="PTHR45624">
    <property type="entry name" value="MITOCHONDRIAL BASIC AMINO ACIDS TRANSPORTER-RELATED"/>
    <property type="match status" value="1"/>
</dbReference>
<keyword evidence="8 9" id="KW-0472">Membrane</keyword>
<evidence type="ECO:0000256" key="11">
    <source>
        <dbReference type="SAM" id="SignalP"/>
    </source>
</evidence>
<dbReference type="AlphaFoldDB" id="A0A166BMV8"/>
<keyword evidence="5" id="KW-0677">Repeat</keyword>
<dbReference type="InterPro" id="IPR018108">
    <property type="entry name" value="MCP_transmembrane"/>
</dbReference>
<evidence type="ECO:0000256" key="2">
    <source>
        <dbReference type="ARBA" id="ARBA00006375"/>
    </source>
</evidence>
<evidence type="ECO:0000256" key="8">
    <source>
        <dbReference type="ARBA" id="ARBA00023136"/>
    </source>
</evidence>
<dbReference type="GO" id="GO:1902603">
    <property type="term" value="P:carnitine transmembrane transport"/>
    <property type="evidence" value="ECO:0007669"/>
    <property type="project" value="TreeGrafter"/>
</dbReference>
<feature type="region of interest" description="Disordered" evidence="10">
    <location>
        <begin position="141"/>
        <end position="185"/>
    </location>
</feature>
<dbReference type="PROSITE" id="PS50213">
    <property type="entry name" value="FAS1"/>
    <property type="match status" value="4"/>
</dbReference>
<dbReference type="GO" id="GO:0006839">
    <property type="term" value="P:mitochondrial transport"/>
    <property type="evidence" value="ECO:0007669"/>
    <property type="project" value="TreeGrafter"/>
</dbReference>
<keyword evidence="7" id="KW-0496">Mitochondrion</keyword>
<feature type="repeat" description="Solcar" evidence="9">
    <location>
        <begin position="1172"/>
        <end position="1257"/>
    </location>
</feature>
<feature type="repeat" description="Solcar" evidence="9">
    <location>
        <begin position="1072"/>
        <end position="1161"/>
    </location>
</feature>
<evidence type="ECO:0000256" key="4">
    <source>
        <dbReference type="ARBA" id="ARBA00022692"/>
    </source>
</evidence>
<feature type="compositionally biased region" description="Pro residues" evidence="10">
    <location>
        <begin position="172"/>
        <end position="182"/>
    </location>
</feature>
<evidence type="ECO:0000256" key="9">
    <source>
        <dbReference type="PROSITE-ProRule" id="PRU00282"/>
    </source>
</evidence>
<comment type="similarity">
    <text evidence="2">Belongs to the mitochondrial carrier (TC 2.A.29) family.</text>
</comment>
<keyword evidence="4 9" id="KW-0812">Transmembrane</keyword>
<feature type="domain" description="FAS1" evidence="12">
    <location>
        <begin position="548"/>
        <end position="704"/>
    </location>
</feature>
<organism evidence="13 14">
    <name type="scientific">Sistotremastrum suecicum HHB10207 ss-3</name>
    <dbReference type="NCBI Taxonomy" id="1314776"/>
    <lineage>
        <taxon>Eukaryota</taxon>
        <taxon>Fungi</taxon>
        <taxon>Dikarya</taxon>
        <taxon>Basidiomycota</taxon>
        <taxon>Agaricomycotina</taxon>
        <taxon>Agaricomycetes</taxon>
        <taxon>Sistotremastrales</taxon>
        <taxon>Sistotremastraceae</taxon>
        <taxon>Sistotremastrum</taxon>
    </lineage>
</organism>
<dbReference type="InterPro" id="IPR023395">
    <property type="entry name" value="MCP_dom_sf"/>
</dbReference>
<evidence type="ECO:0000256" key="1">
    <source>
        <dbReference type="ARBA" id="ARBA00004225"/>
    </source>
</evidence>
<evidence type="ECO:0000259" key="12">
    <source>
        <dbReference type="PROSITE" id="PS50213"/>
    </source>
</evidence>
<feature type="domain" description="FAS1" evidence="12">
    <location>
        <begin position="36"/>
        <end position="235"/>
    </location>
</feature>
<feature type="signal peptide" evidence="11">
    <location>
        <begin position="1"/>
        <end position="19"/>
    </location>
</feature>
<name>A0A166BMV8_9AGAM</name>
<dbReference type="Pfam" id="PF00153">
    <property type="entry name" value="Mito_carr"/>
    <property type="match status" value="3"/>
</dbReference>
<feature type="repeat" description="Solcar" evidence="9">
    <location>
        <begin position="974"/>
        <end position="1059"/>
    </location>
</feature>
<feature type="compositionally biased region" description="Basic and acidic residues" evidence="10">
    <location>
        <begin position="150"/>
        <end position="160"/>
    </location>
</feature>
<dbReference type="PANTHER" id="PTHR45624:SF4">
    <property type="entry name" value="CONGESTED-LIKE TRACHEA PROTEIN-RELATED"/>
    <property type="match status" value="1"/>
</dbReference>
<evidence type="ECO:0000256" key="6">
    <source>
        <dbReference type="ARBA" id="ARBA00022989"/>
    </source>
</evidence>
<sequence>MRLLLLPVSILSLIPCILASQSPLTSNANANAHSQSTTLVDALSADPDYTSLIKLLQRARLIPTLNRLNGSTLFAPTNDAIARHIAATSNSIWHAALSREHEHEHELESQMKPDDHDKDNVNEALRQELFYHLLNYTLPPPDASASSKSSEVEVRTEKTLHYPRAPTEGPSDEPPPGPPWMPIPGGTLGGEPQRIRVTSDQKLVGVNCNGKGGVEVVKGRLETANGVIFGIGDVLPVPPNLAQVVAEHSSLSYIRSLLPTRLVSMLSSNSELTLFLPTNDAWNELPAIERIYLESSYAEDDLESLLEMHTVETKKVQWSSRLSDNTTLTTLYGSSLEFTSSSSEISVSLNTSYPSDKSTLLEPDIFASNGVLHLISSLLIPPGSIQPTPEKYLLTLNCTTFVSLIHSVNLTSLINSTDSNAKGAGITILAPRDDVLELYGRDDGEFPKEGSPALKRLLQYHFLPGIWGPEKLKDGALIETMLEEDGLEGGKQVLRVDVSPENGVDVQVVRKSDKPGKKIRFAGAGILDEPIPIDGGLIYLMSRPIEPPTDALKTILPSLEYSTFLASLYSTSLADVVKRIPRTTFLVPTNEAWKNLGLVTRYLLEPSKKADLKKVILHHILGSVEYGESLVGGSGRTFQSLEGSDIYLERHIASASGMEASTTAKGNTTLLVRPSGGWPSLVSRLTTRDILTSTGVIHELSDVLIPRTVGITRGGLVRAAKAEIMMGLVERAGLGWVLDGKTKNDSSALPGELAGPNGDNEDGDGEDEKGLGWAILCPTDDAFENVNLPKLWEDEDRLKSLVRQHIIPVPASWDEQYRPKGNIRSDDPMLDWEELDHSRPLDFDAKAAYTTLQSKTSLYGDLVIEWKDDVNKKGTGSYFVRVASLPSSKSPSRPSAPSTARIITWGRTSPMQSLTPGGINGETSDSRGGVILIDNFLMPYIPPWQSRYGPPIATGIVGAEADKSTKVSASSSTASSIKSFISGGFGGVCAVLVGHPFDLTKTRLQTAPPGAYTGAVDVVKKTLARDGVSGLYRGIVPPILGVTPIFAVSFWGYDLGKKLVYAYTPNRTSKQLSTAEVAAAGFFSAIPQTFVAAPVERAKVLLQIQGQGQSGPKYNGVIDVVRGLYREGGIRSIFRGTGATLARDGPGSAAYFAAYEVTKKYLTPAGSSPSELNLGAVIIAGGMAGVAMWSIAIPPDVLKSRLQSAPTGTYSGFLDCARKTIATDGVKALWKGFGPAMARAFPANAATFLGVEASRVLLDKLF</sequence>
<dbReference type="GO" id="GO:0031966">
    <property type="term" value="C:mitochondrial membrane"/>
    <property type="evidence" value="ECO:0007669"/>
    <property type="project" value="UniProtKB-SubCell"/>
</dbReference>
<feature type="chain" id="PRO_5007871291" description="FAS1 domain-containing protein" evidence="11">
    <location>
        <begin position="20"/>
        <end position="1262"/>
    </location>
</feature>
<feature type="region of interest" description="Disordered" evidence="10">
    <location>
        <begin position="747"/>
        <end position="768"/>
    </location>
</feature>
<keyword evidence="11" id="KW-0732">Signal</keyword>
<dbReference type="Proteomes" id="UP000076798">
    <property type="component" value="Unassembled WGS sequence"/>
</dbReference>
<evidence type="ECO:0000256" key="5">
    <source>
        <dbReference type="ARBA" id="ARBA00022737"/>
    </source>
</evidence>
<dbReference type="InterPro" id="IPR000782">
    <property type="entry name" value="FAS1_domain"/>
</dbReference>
<keyword evidence="6" id="KW-1133">Transmembrane helix</keyword>
<feature type="domain" description="FAS1" evidence="12">
    <location>
        <begin position="385"/>
        <end position="545"/>
    </location>
</feature>
<dbReference type="InterPro" id="IPR050567">
    <property type="entry name" value="Mitochondrial_Carrier"/>
</dbReference>
<dbReference type="Gene3D" id="2.30.180.10">
    <property type="entry name" value="FAS1 domain"/>
    <property type="match status" value="5"/>
</dbReference>
<dbReference type="OrthoDB" id="14252at2759"/>
<reference evidence="13 14" key="1">
    <citation type="journal article" date="2016" name="Mol. Biol. Evol.">
        <title>Comparative Genomics of Early-Diverging Mushroom-Forming Fungi Provides Insights into the Origins of Lignocellulose Decay Capabilities.</title>
        <authorList>
            <person name="Nagy L.G."/>
            <person name="Riley R."/>
            <person name="Tritt A."/>
            <person name="Adam C."/>
            <person name="Daum C."/>
            <person name="Floudas D."/>
            <person name="Sun H."/>
            <person name="Yadav J.S."/>
            <person name="Pangilinan J."/>
            <person name="Larsson K.H."/>
            <person name="Matsuura K."/>
            <person name="Barry K."/>
            <person name="Labutti K."/>
            <person name="Kuo R."/>
            <person name="Ohm R.A."/>
            <person name="Bhattacharya S.S."/>
            <person name="Shirouzu T."/>
            <person name="Yoshinaga Y."/>
            <person name="Martin F.M."/>
            <person name="Grigoriev I.V."/>
            <person name="Hibbett D.S."/>
        </authorList>
    </citation>
    <scope>NUCLEOTIDE SEQUENCE [LARGE SCALE GENOMIC DNA]</scope>
    <source>
        <strain evidence="13 14">HHB10207 ss-3</strain>
    </source>
</reference>
<dbReference type="SUPFAM" id="SSF103506">
    <property type="entry name" value="Mitochondrial carrier"/>
    <property type="match status" value="1"/>
</dbReference>
<dbReference type="GO" id="GO:0015227">
    <property type="term" value="F:O-acyl-L-carnitine transmembrane transporter activity"/>
    <property type="evidence" value="ECO:0007669"/>
    <property type="project" value="TreeGrafter"/>
</dbReference>
<dbReference type="InterPro" id="IPR036378">
    <property type="entry name" value="FAS1_dom_sf"/>
</dbReference>
<dbReference type="EMBL" id="KV428104">
    <property type="protein sequence ID" value="KZT36557.1"/>
    <property type="molecule type" value="Genomic_DNA"/>
</dbReference>
<dbReference type="STRING" id="1314776.A0A166BMV8"/>
<proteinExistence type="inferred from homology"/>
<gene>
    <name evidence="13" type="ORF">SISSUDRAFT_1024087</name>
</gene>
<accession>A0A166BMV8</accession>
<evidence type="ECO:0000256" key="3">
    <source>
        <dbReference type="ARBA" id="ARBA00022448"/>
    </source>
</evidence>
<feature type="domain" description="FAS1" evidence="12">
    <location>
        <begin position="238"/>
        <end position="379"/>
    </location>
</feature>
<dbReference type="PROSITE" id="PS50920">
    <property type="entry name" value="SOLCAR"/>
    <property type="match status" value="3"/>
</dbReference>
<evidence type="ECO:0000256" key="7">
    <source>
        <dbReference type="ARBA" id="ARBA00023128"/>
    </source>
</evidence>
<comment type="subcellular location">
    <subcellularLocation>
        <location evidence="1">Mitochondrion membrane</location>
        <topology evidence="1">Multi-pass membrane protein</topology>
    </subcellularLocation>
</comment>